<evidence type="ECO:0000313" key="3">
    <source>
        <dbReference type="EMBL" id="GIZ40147.1"/>
    </source>
</evidence>
<dbReference type="GeneID" id="68289074"/>
<dbReference type="PROSITE" id="PS50090">
    <property type="entry name" value="MYB_LIKE"/>
    <property type="match status" value="1"/>
</dbReference>
<dbReference type="RefSeq" id="XP_044654634.1">
    <property type="nucleotide sequence ID" value="XM_044798699.1"/>
</dbReference>
<evidence type="ECO:0000256" key="1">
    <source>
        <dbReference type="SAM" id="MobiDB-lite"/>
    </source>
</evidence>
<gene>
    <name evidence="3" type="ORF">CKM354_000349900</name>
</gene>
<accession>A0A9P3CEY5</accession>
<proteinExistence type="predicted"/>
<dbReference type="Proteomes" id="UP000825890">
    <property type="component" value="Unassembled WGS sequence"/>
</dbReference>
<reference evidence="3 4" key="1">
    <citation type="submission" date="2021-01" db="EMBL/GenBank/DDBJ databases">
        <title>Cercospora kikuchii MAFF 305040 whole genome shotgun sequence.</title>
        <authorList>
            <person name="Kashiwa T."/>
            <person name="Suzuki T."/>
        </authorList>
    </citation>
    <scope>NUCLEOTIDE SEQUENCE [LARGE SCALE GENOMIC DNA]</scope>
    <source>
        <strain evidence="3 4">MAFF 305040</strain>
    </source>
</reference>
<feature type="compositionally biased region" description="Acidic residues" evidence="1">
    <location>
        <begin position="277"/>
        <end position="290"/>
    </location>
</feature>
<feature type="compositionally biased region" description="Low complexity" evidence="1">
    <location>
        <begin position="124"/>
        <end position="140"/>
    </location>
</feature>
<evidence type="ECO:0000259" key="2">
    <source>
        <dbReference type="PROSITE" id="PS50090"/>
    </source>
</evidence>
<organism evidence="3 4">
    <name type="scientific">Cercospora kikuchii</name>
    <dbReference type="NCBI Taxonomy" id="84275"/>
    <lineage>
        <taxon>Eukaryota</taxon>
        <taxon>Fungi</taxon>
        <taxon>Dikarya</taxon>
        <taxon>Ascomycota</taxon>
        <taxon>Pezizomycotina</taxon>
        <taxon>Dothideomycetes</taxon>
        <taxon>Dothideomycetidae</taxon>
        <taxon>Mycosphaerellales</taxon>
        <taxon>Mycosphaerellaceae</taxon>
        <taxon>Cercospora</taxon>
    </lineage>
</organism>
<dbReference type="AlphaFoldDB" id="A0A9P3CEY5"/>
<dbReference type="InterPro" id="IPR001005">
    <property type="entry name" value="SANT/Myb"/>
</dbReference>
<feature type="region of interest" description="Disordered" evidence="1">
    <location>
        <begin position="206"/>
        <end position="345"/>
    </location>
</feature>
<feature type="compositionally biased region" description="Basic and acidic residues" evidence="1">
    <location>
        <begin position="304"/>
        <end position="324"/>
    </location>
</feature>
<sequence length="634" mass="68101">MARAKGRTKPRPTLPTKNDTQTTIPFEPHKNIHSPAADAATSTPPSHSAETAGDPAAAASSNLHTVPSSSPSLAGRVATKHDGTTPSTAARHAAVPSNAASSAHPAPASSDPLIGSAEDPRVVPSAAPASPGALPSSPTPIARGTSKVNRRTTRVAGGRTARVQAVAIDNADADDWSSGEEKILLTKRRSGGKKVPWETIAQKYLPKRSKGACISKFDRMKRKKVVNADADADAGDDGDSSDADQSEDEEMPTKKSTRRPAKNSSKESKKASRAGDDGDSADADPSEDEEMPTKKSTRRSTKNSSKESKMTTKRAPTRDGDSTKKSSTKSKPRSEKPPSASASTVAVPAEVARMFTDLTPKTLRNDEPTFRMLVKSDFSDLAAAVKDWRAALAFGRRGTKTSLLPLPFIAALSWNQHLSKTAQAGEEAVGRFRCDHGVGPMALVYLADRAWTVAEAREYESIVPRVQMHWSGCYIHWQWSNPRTKVLAVLLVPSHVDKNGDDCAFDVSIPLAMWDAALKERENHCGPLIVLLHPERAYGASLFELIECWRGASRFGSCSGYRRGAGEVSIVWRPGGGESWAEESRVLPVGQAFAQESIDWLLGFHRRLRNGTGVAEGAALRDWADVLQELFPGD</sequence>
<dbReference type="EMBL" id="BOLY01000002">
    <property type="protein sequence ID" value="GIZ40147.1"/>
    <property type="molecule type" value="Genomic_DNA"/>
</dbReference>
<feature type="compositionally biased region" description="Low complexity" evidence="1">
    <location>
        <begin position="34"/>
        <end position="52"/>
    </location>
</feature>
<feature type="compositionally biased region" description="Basic and acidic residues" evidence="1">
    <location>
        <begin position="264"/>
        <end position="276"/>
    </location>
</feature>
<keyword evidence="4" id="KW-1185">Reference proteome</keyword>
<feature type="compositionally biased region" description="Low complexity" evidence="1">
    <location>
        <begin position="93"/>
        <end position="112"/>
    </location>
</feature>
<evidence type="ECO:0000313" key="4">
    <source>
        <dbReference type="Proteomes" id="UP000825890"/>
    </source>
</evidence>
<feature type="region of interest" description="Disordered" evidence="1">
    <location>
        <begin position="1"/>
        <end position="158"/>
    </location>
</feature>
<feature type="compositionally biased region" description="Polar residues" evidence="1">
    <location>
        <begin position="15"/>
        <end position="24"/>
    </location>
</feature>
<feature type="compositionally biased region" description="Polar residues" evidence="1">
    <location>
        <begin position="59"/>
        <end position="72"/>
    </location>
</feature>
<feature type="domain" description="Myb-like" evidence="2">
    <location>
        <begin position="176"/>
        <end position="221"/>
    </location>
</feature>
<dbReference type="CDD" id="cd00167">
    <property type="entry name" value="SANT"/>
    <property type="match status" value="1"/>
</dbReference>
<feature type="compositionally biased region" description="Basic residues" evidence="1">
    <location>
        <begin position="1"/>
        <end position="10"/>
    </location>
</feature>
<feature type="compositionally biased region" description="Acidic residues" evidence="1">
    <location>
        <begin position="230"/>
        <end position="250"/>
    </location>
</feature>
<comment type="caution">
    <text evidence="3">The sequence shown here is derived from an EMBL/GenBank/DDBJ whole genome shotgun (WGS) entry which is preliminary data.</text>
</comment>
<protein>
    <recommendedName>
        <fullName evidence="2">Myb-like domain-containing protein</fullName>
    </recommendedName>
</protein>
<name>A0A9P3CEY5_9PEZI</name>